<organism evidence="1 2">
    <name type="scientific">Staphylococcus agnetis</name>
    <dbReference type="NCBI Taxonomy" id="985762"/>
    <lineage>
        <taxon>Bacteria</taxon>
        <taxon>Bacillati</taxon>
        <taxon>Bacillota</taxon>
        <taxon>Bacilli</taxon>
        <taxon>Bacillales</taxon>
        <taxon>Staphylococcaceae</taxon>
        <taxon>Staphylococcus</taxon>
    </lineage>
</organism>
<dbReference type="Proteomes" id="UP000195208">
    <property type="component" value="Unassembled WGS sequence"/>
</dbReference>
<comment type="caution">
    <text evidence="1">The sequence shown here is derived from an EMBL/GenBank/DDBJ whole genome shotgun (WGS) entry which is preliminary data.</text>
</comment>
<reference evidence="1 2" key="1">
    <citation type="submission" date="2017-04" db="EMBL/GenBank/DDBJ databases">
        <title>Staphylococcus agnetis, a potential pathogen in the broiler production.</title>
        <authorList>
            <person name="Poulsen L."/>
        </authorList>
    </citation>
    <scope>NUCLEOTIDE SEQUENCE [LARGE SCALE GENOMIC DNA]</scope>
    <source>
        <strain evidence="1 2">723_310714_2_2_spleen</strain>
    </source>
</reference>
<gene>
    <name evidence="1" type="ORF">B9M88_12440</name>
</gene>
<proteinExistence type="predicted"/>
<keyword evidence="2" id="KW-1185">Reference proteome</keyword>
<evidence type="ECO:0000313" key="1">
    <source>
        <dbReference type="EMBL" id="OTW29970.1"/>
    </source>
</evidence>
<accession>A0ABX3YZA7</accession>
<dbReference type="RefSeq" id="WP_031796729.1">
    <property type="nucleotide sequence ID" value="NZ_CP009623.1"/>
</dbReference>
<evidence type="ECO:0000313" key="2">
    <source>
        <dbReference type="Proteomes" id="UP000195208"/>
    </source>
</evidence>
<sequence>MKQPNFPKDFYKTLVHSIVNANEKYLDDYNIYQKQLINSDGFWNMRRCFIEQSILENISDIQYDYRCYGGPGHIFYTFEDAGINKNFVIQNGGTFDSSYPAFSKRGDELKERKYMIEYIGKNIGNEFLKQKQVTQGEWDFINSNVTYDSNELDEHVNETEEFYIITFLVDPSTKNIKGIHVWMPSPYDEKAHIIKDLSGLIPSNVAYDIMTYRGKETLNQNNTPYYEVESFDMSESENEDIEAEK</sequence>
<dbReference type="EMBL" id="NEFX01000041">
    <property type="protein sequence ID" value="OTW29970.1"/>
    <property type="molecule type" value="Genomic_DNA"/>
</dbReference>
<protein>
    <submittedName>
        <fullName evidence="1">Uncharacterized protein</fullName>
    </submittedName>
</protein>
<name>A0ABX3YZA7_9STAP</name>